<sequence length="348" mass="41008">MLTNGPNSKTEERKVKETQTKQTSICQQKVSPAGHQTLRKTCHSLRNFIDDQTTLDPKLSNLYFIFDLDHITLTLYSEKFDNATKFTYQEAGNDTKLIYEKDEKNHEKIIKDISYIDLFCQDFELLTKNSKSIPYMSLNFLTDALPEKLSKKLQKILKSQNFRTEVLSFEVNGSSQIYSFLQCFDSNFLKTLYISDSNKSDWTLHECLHIDLLEETVKLEQWKKLETVVIHCYTVKKPERFSHVKEGFASFMTIRMEDVEVLKESFLHSPSFSSMELKYNHMQDQPQIFRFLGEHCWIDDRGTWNHRRWFFRMPNPEDGVLSVEVNPNYVIFKSLKWEEVPVGAIVKE</sequence>
<evidence type="ECO:0000313" key="4">
    <source>
        <dbReference type="Proteomes" id="UP000008068"/>
    </source>
</evidence>
<dbReference type="InterPro" id="IPR002900">
    <property type="entry name" value="DUF38/FTH_CAE_spp"/>
</dbReference>
<keyword evidence="4" id="KW-1185">Reference proteome</keyword>
<feature type="region of interest" description="Disordered" evidence="1">
    <location>
        <begin position="1"/>
        <end position="24"/>
    </location>
</feature>
<dbReference type="Pfam" id="PF01827">
    <property type="entry name" value="FTH"/>
    <property type="match status" value="1"/>
</dbReference>
<dbReference type="HOGENOM" id="CLU_030831_0_3_1"/>
<dbReference type="PANTHER" id="PTHR23015">
    <property type="entry name" value="UNCHARACTERIZED C.ELEGANS PROTEIN"/>
    <property type="match status" value="1"/>
</dbReference>
<organism evidence="4">
    <name type="scientific">Caenorhabditis brenneri</name>
    <name type="common">Nematode worm</name>
    <dbReference type="NCBI Taxonomy" id="135651"/>
    <lineage>
        <taxon>Eukaryota</taxon>
        <taxon>Metazoa</taxon>
        <taxon>Ecdysozoa</taxon>
        <taxon>Nematoda</taxon>
        <taxon>Chromadorea</taxon>
        <taxon>Rhabditida</taxon>
        <taxon>Rhabditina</taxon>
        <taxon>Rhabditomorpha</taxon>
        <taxon>Rhabditoidea</taxon>
        <taxon>Rhabditidae</taxon>
        <taxon>Peloderinae</taxon>
        <taxon>Caenorhabditis</taxon>
    </lineage>
</organism>
<evidence type="ECO:0000313" key="3">
    <source>
        <dbReference type="EMBL" id="EGT50136.1"/>
    </source>
</evidence>
<protein>
    <recommendedName>
        <fullName evidence="2">DUF38 domain-containing protein</fullName>
    </recommendedName>
</protein>
<feature type="domain" description="DUF38" evidence="2">
    <location>
        <begin position="148"/>
        <end position="282"/>
    </location>
</feature>
<dbReference type="Proteomes" id="UP000008068">
    <property type="component" value="Unassembled WGS sequence"/>
</dbReference>
<feature type="compositionally biased region" description="Basic and acidic residues" evidence="1">
    <location>
        <begin position="9"/>
        <end position="19"/>
    </location>
</feature>
<proteinExistence type="predicted"/>
<name>G0N1H0_CAEBE</name>
<dbReference type="InterPro" id="IPR040161">
    <property type="entry name" value="FB224"/>
</dbReference>
<evidence type="ECO:0000259" key="2">
    <source>
        <dbReference type="Pfam" id="PF01827"/>
    </source>
</evidence>
<evidence type="ECO:0000256" key="1">
    <source>
        <dbReference type="SAM" id="MobiDB-lite"/>
    </source>
</evidence>
<dbReference type="PANTHER" id="PTHR23015:SF4">
    <property type="entry name" value="DUF38 DOMAIN-CONTAINING PROTEIN-RELATED"/>
    <property type="match status" value="1"/>
</dbReference>
<dbReference type="GO" id="GO:0045087">
    <property type="term" value="P:innate immune response"/>
    <property type="evidence" value="ECO:0007669"/>
    <property type="project" value="TreeGrafter"/>
</dbReference>
<dbReference type="EMBL" id="GL379827">
    <property type="protein sequence ID" value="EGT50136.1"/>
    <property type="molecule type" value="Genomic_DNA"/>
</dbReference>
<dbReference type="OrthoDB" id="5911486at2759"/>
<reference evidence="4" key="1">
    <citation type="submission" date="2011-07" db="EMBL/GenBank/DDBJ databases">
        <authorList>
            <consortium name="Caenorhabditis brenneri Sequencing and Analysis Consortium"/>
            <person name="Wilson R.K."/>
        </authorList>
    </citation>
    <scope>NUCLEOTIDE SEQUENCE [LARGE SCALE GENOMIC DNA]</scope>
    <source>
        <strain evidence="4">PB2801</strain>
    </source>
</reference>
<gene>
    <name evidence="3" type="ORF">CAEBREN_01113</name>
</gene>
<dbReference type="InParanoid" id="G0N1H0"/>
<dbReference type="AlphaFoldDB" id="G0N1H0"/>
<accession>G0N1H0</accession>